<keyword evidence="3" id="KW-1003">Cell membrane</keyword>
<evidence type="ECO:0000256" key="7">
    <source>
        <dbReference type="ARBA" id="ARBA00022840"/>
    </source>
</evidence>
<dbReference type="Proteomes" id="UP000004121">
    <property type="component" value="Unassembled WGS sequence"/>
</dbReference>
<dbReference type="CDD" id="cd03215">
    <property type="entry name" value="ABC_Carb_Monos_II"/>
    <property type="match status" value="1"/>
</dbReference>
<keyword evidence="9" id="KW-0472">Membrane</keyword>
<dbReference type="InterPro" id="IPR003439">
    <property type="entry name" value="ABC_transporter-like_ATP-bd"/>
</dbReference>
<proteinExistence type="predicted"/>
<dbReference type="PANTHER" id="PTHR43790">
    <property type="entry name" value="CARBOHYDRATE TRANSPORT ATP-BINDING PROTEIN MG119-RELATED"/>
    <property type="match status" value="1"/>
</dbReference>
<evidence type="ECO:0000313" key="11">
    <source>
        <dbReference type="EMBL" id="EEJ50401.1"/>
    </source>
</evidence>
<dbReference type="EMBL" id="ACKX01000216">
    <property type="protein sequence ID" value="EEJ50401.1"/>
    <property type="molecule type" value="Genomic_DNA"/>
</dbReference>
<dbReference type="AlphaFoldDB" id="C2L0Q9"/>
<evidence type="ECO:0000256" key="5">
    <source>
        <dbReference type="ARBA" id="ARBA00022737"/>
    </source>
</evidence>
<dbReference type="EC" id="3.6.3.17" evidence="11"/>
<evidence type="ECO:0000313" key="12">
    <source>
        <dbReference type="Proteomes" id="UP000004121"/>
    </source>
</evidence>
<dbReference type="CDD" id="cd03216">
    <property type="entry name" value="ABC_Carb_Monos_I"/>
    <property type="match status" value="1"/>
</dbReference>
<evidence type="ECO:0000256" key="4">
    <source>
        <dbReference type="ARBA" id="ARBA00022597"/>
    </source>
</evidence>
<evidence type="ECO:0000256" key="2">
    <source>
        <dbReference type="ARBA" id="ARBA00022448"/>
    </source>
</evidence>
<keyword evidence="5" id="KW-0677">Repeat</keyword>
<dbReference type="GO" id="GO:0005886">
    <property type="term" value="C:plasma membrane"/>
    <property type="evidence" value="ECO:0007669"/>
    <property type="project" value="UniProtKB-SubCell"/>
</dbReference>
<evidence type="ECO:0000256" key="3">
    <source>
        <dbReference type="ARBA" id="ARBA00022475"/>
    </source>
</evidence>
<dbReference type="InterPro" id="IPR003593">
    <property type="entry name" value="AAA+_ATPase"/>
</dbReference>
<dbReference type="GO" id="GO:0016887">
    <property type="term" value="F:ATP hydrolysis activity"/>
    <property type="evidence" value="ECO:0007669"/>
    <property type="project" value="InterPro"/>
</dbReference>
<dbReference type="HOGENOM" id="CLU_000604_92_3_9"/>
<dbReference type="FunFam" id="3.40.50.300:FF:000127">
    <property type="entry name" value="Ribose import ATP-binding protein RbsA"/>
    <property type="match status" value="1"/>
</dbReference>
<dbReference type="SMART" id="SM00382">
    <property type="entry name" value="AAA"/>
    <property type="match status" value="2"/>
</dbReference>
<reference evidence="11 12" key="1">
    <citation type="submission" date="2009-04" db="EMBL/GenBank/DDBJ databases">
        <authorList>
            <person name="Qin X."/>
            <person name="Bachman B."/>
            <person name="Battles P."/>
            <person name="Bell A."/>
            <person name="Bess C."/>
            <person name="Bickham C."/>
            <person name="Chaboub L."/>
            <person name="Chen D."/>
            <person name="Coyle M."/>
            <person name="Deiros D.R."/>
            <person name="Dinh H."/>
            <person name="Forbes L."/>
            <person name="Fowler G."/>
            <person name="Francisco L."/>
            <person name="Fu Q."/>
            <person name="Gubbala S."/>
            <person name="Hale W."/>
            <person name="Han Y."/>
            <person name="Hemphill L."/>
            <person name="Highlander S.K."/>
            <person name="Hirani K."/>
            <person name="Hogues M."/>
            <person name="Jackson L."/>
            <person name="Jakkamsetti A."/>
            <person name="Javaid M."/>
            <person name="Jiang H."/>
            <person name="Korchina V."/>
            <person name="Kovar C."/>
            <person name="Lara F."/>
            <person name="Lee S."/>
            <person name="Mata R."/>
            <person name="Mathew T."/>
            <person name="Moen C."/>
            <person name="Morales K."/>
            <person name="Munidasa M."/>
            <person name="Nazareth L."/>
            <person name="Ngo R."/>
            <person name="Nguyen L."/>
            <person name="Okwuonu G."/>
            <person name="Ongeri F."/>
            <person name="Patil S."/>
            <person name="Petrosino J."/>
            <person name="Pham C."/>
            <person name="Pham P."/>
            <person name="Pu L.-L."/>
            <person name="Puazo M."/>
            <person name="Raj R."/>
            <person name="Reid J."/>
            <person name="Rouhana J."/>
            <person name="Saada N."/>
            <person name="Shang Y."/>
            <person name="Simmons D."/>
            <person name="Thornton R."/>
            <person name="Warren J."/>
            <person name="Weissenberger G."/>
            <person name="Zhang J."/>
            <person name="Zhang L."/>
            <person name="Zhou C."/>
            <person name="Zhu D."/>
            <person name="Muzny D."/>
            <person name="Worley K."/>
            <person name="Gibbs R."/>
        </authorList>
    </citation>
    <scope>NUCLEOTIDE SEQUENCE [LARGE SCALE GENOMIC DNA]</scope>
    <source>
        <strain evidence="11 12">F0268</strain>
    </source>
</reference>
<protein>
    <submittedName>
        <fullName evidence="11">ABC transporter, ATP-binding protein</fullName>
        <ecNumber evidence="11">3.6.3.17</ecNumber>
    </submittedName>
</protein>
<evidence type="ECO:0000256" key="1">
    <source>
        <dbReference type="ARBA" id="ARBA00004202"/>
    </source>
</evidence>
<dbReference type="PANTHER" id="PTHR43790:SF3">
    <property type="entry name" value="D-ALLOSE IMPORT ATP-BINDING PROTEIN ALSA-RELATED"/>
    <property type="match status" value="1"/>
</dbReference>
<dbReference type="SUPFAM" id="SSF52540">
    <property type="entry name" value="P-loop containing nucleoside triphosphate hydrolases"/>
    <property type="match status" value="2"/>
</dbReference>
<feature type="domain" description="ABC transporter" evidence="10">
    <location>
        <begin position="266"/>
        <end position="510"/>
    </location>
</feature>
<gene>
    <name evidence="11" type="primary">rbsA4</name>
    <name evidence="11" type="ORF">HMPREF6123_2328</name>
</gene>
<evidence type="ECO:0000256" key="6">
    <source>
        <dbReference type="ARBA" id="ARBA00022741"/>
    </source>
</evidence>
<keyword evidence="7 11" id="KW-0067">ATP-binding</keyword>
<dbReference type="Pfam" id="PF00005">
    <property type="entry name" value="ABC_tran"/>
    <property type="match status" value="2"/>
</dbReference>
<keyword evidence="8" id="KW-1278">Translocase</keyword>
<comment type="subcellular location">
    <subcellularLocation>
        <location evidence="1">Cell membrane</location>
        <topology evidence="1">Peripheral membrane protein</topology>
    </subcellularLocation>
</comment>
<evidence type="ECO:0000256" key="8">
    <source>
        <dbReference type="ARBA" id="ARBA00022967"/>
    </source>
</evidence>
<evidence type="ECO:0000259" key="10">
    <source>
        <dbReference type="PROSITE" id="PS50893"/>
    </source>
</evidence>
<keyword evidence="11" id="KW-0378">Hydrolase</keyword>
<dbReference type="InterPro" id="IPR017871">
    <property type="entry name" value="ABC_transporter-like_CS"/>
</dbReference>
<dbReference type="eggNOG" id="COG1129">
    <property type="taxonomic scope" value="Bacteria"/>
</dbReference>
<organism evidence="11 12">
    <name type="scientific">Oribacterium sinus F0268</name>
    <dbReference type="NCBI Taxonomy" id="585501"/>
    <lineage>
        <taxon>Bacteria</taxon>
        <taxon>Bacillati</taxon>
        <taxon>Bacillota</taxon>
        <taxon>Clostridia</taxon>
        <taxon>Lachnospirales</taxon>
        <taxon>Lachnospiraceae</taxon>
        <taxon>Oribacterium</taxon>
    </lineage>
</organism>
<accession>C2L0Q9</accession>
<keyword evidence="6" id="KW-0547">Nucleotide-binding</keyword>
<evidence type="ECO:0000256" key="9">
    <source>
        <dbReference type="ARBA" id="ARBA00023136"/>
    </source>
</evidence>
<keyword evidence="2" id="KW-0813">Transport</keyword>
<dbReference type="InParanoid" id="C2L0Q9"/>
<keyword evidence="4" id="KW-0762">Sugar transport</keyword>
<dbReference type="PROSITE" id="PS50893">
    <property type="entry name" value="ABC_TRANSPORTER_2"/>
    <property type="match status" value="2"/>
</dbReference>
<comment type="caution">
    <text evidence="11">The sequence shown here is derived from an EMBL/GenBank/DDBJ whole genome shotgun (WGS) entry which is preliminary data.</text>
</comment>
<dbReference type="InterPro" id="IPR050107">
    <property type="entry name" value="ABC_carbohydrate_import_ATPase"/>
</dbReference>
<dbReference type="GO" id="GO:0005524">
    <property type="term" value="F:ATP binding"/>
    <property type="evidence" value="ECO:0007669"/>
    <property type="project" value="UniProtKB-KW"/>
</dbReference>
<dbReference type="STRING" id="585501.HMPREF6123_2328"/>
<dbReference type="InterPro" id="IPR027417">
    <property type="entry name" value="P-loop_NTPase"/>
</dbReference>
<sequence length="516" mass="57958">MDAFFYNMEHIMMEERKETLVELKHIHKEFPGVKVLEDISVAFYPGEVHVLLGENGAGKSTIIKIISGIYQPDKGEVLIEGQSGAKNIREAQQRGISVIHQELSVIEDLKVYENVFLGREEKKSGFLNKEKMIAECKRILDEMDVAIDPRSPVYKLSNGEKQMVEIARAVSQNSKLVIMDEPTSSLSDHEVQSLFRVIRQLKKDNVAVIYISHRLKEILEMGDMLTVLRDGMKIATVPVSTVTEQKMVEMMVGREISQFYYKAKAPENKELVLEVKNLCSKNHFKNVSFQLYKGEVLGVAGLIGAGRTELMRAIFGADSYDSGEVFLYGESLKGLQPKEIIKKGMGLIPEDRRGQGLLLEKTVRENTSLASLKENSHSGFIDFSWEKREAISYIDKLRIKTPSDSAIIKNLSGGNQQKVVIAKWLLAKSKILIMDEPTRGIDVNAKAEIYELMKNFVEEGGSIILVSSELPEVLGCSNRIMVMREGYVTGFLDSAEATEENVMLFASKGNEEVVYE</sequence>
<dbReference type="PROSITE" id="PS00211">
    <property type="entry name" value="ABC_TRANSPORTER_1"/>
    <property type="match status" value="1"/>
</dbReference>
<feature type="domain" description="ABC transporter" evidence="10">
    <location>
        <begin position="21"/>
        <end position="255"/>
    </location>
</feature>
<dbReference type="Gene3D" id="3.40.50.300">
    <property type="entry name" value="P-loop containing nucleotide triphosphate hydrolases"/>
    <property type="match status" value="2"/>
</dbReference>
<keyword evidence="12" id="KW-1185">Reference proteome</keyword>
<name>C2L0Q9_9FIRM</name>